<dbReference type="HOGENOM" id="CLU_1038977_0_0_1"/>
<accession>A0A0C3QDT8</accession>
<dbReference type="EMBL" id="KN822985">
    <property type="protein sequence ID" value="KIO29230.1"/>
    <property type="molecule type" value="Genomic_DNA"/>
</dbReference>
<keyword evidence="2" id="KW-1185">Reference proteome</keyword>
<dbReference type="STRING" id="1051891.A0A0C3QDT8"/>
<sequence>MSDCDKAKSEGELVNEGEPVNAGESVDIHFACTKPIYFQIEETTFAIPKKSLLDSEFFTSLLTSEHLGEPEEGTILNPIKLSGITKADMSGFLMVLESRSWEHPASLNPKQWTAALRLSTMWSFRLVRKYIIHRIEDFPTIYPVMRIELARAYNIPKWLHPMYVELCMRKESLSAEEGTRIGMSTFAALCRIREVIRNHQLRVYEENVARVKTCDHRKPDGRSFAKAPPPLCSQCFRSPGDDITEASILGLVTKAPDLAVPADNEIAV</sequence>
<dbReference type="OrthoDB" id="2367075at2759"/>
<protein>
    <recommendedName>
        <fullName evidence="3">BTB domain-containing protein</fullName>
    </recommendedName>
</protein>
<name>A0A0C3QDT8_9AGAM</name>
<evidence type="ECO:0000313" key="1">
    <source>
        <dbReference type="EMBL" id="KIO29230.1"/>
    </source>
</evidence>
<gene>
    <name evidence="1" type="ORF">M407DRAFT_242695</name>
</gene>
<dbReference type="AlphaFoldDB" id="A0A0C3QDT8"/>
<reference evidence="2" key="2">
    <citation type="submission" date="2015-01" db="EMBL/GenBank/DDBJ databases">
        <title>Evolutionary Origins and Diversification of the Mycorrhizal Mutualists.</title>
        <authorList>
            <consortium name="DOE Joint Genome Institute"/>
            <consortium name="Mycorrhizal Genomics Consortium"/>
            <person name="Kohler A."/>
            <person name="Kuo A."/>
            <person name="Nagy L.G."/>
            <person name="Floudas D."/>
            <person name="Copeland A."/>
            <person name="Barry K.W."/>
            <person name="Cichocki N."/>
            <person name="Veneault-Fourrey C."/>
            <person name="LaButti K."/>
            <person name="Lindquist E.A."/>
            <person name="Lipzen A."/>
            <person name="Lundell T."/>
            <person name="Morin E."/>
            <person name="Murat C."/>
            <person name="Riley R."/>
            <person name="Ohm R."/>
            <person name="Sun H."/>
            <person name="Tunlid A."/>
            <person name="Henrissat B."/>
            <person name="Grigoriev I.V."/>
            <person name="Hibbett D.S."/>
            <person name="Martin F."/>
        </authorList>
    </citation>
    <scope>NUCLEOTIDE SEQUENCE [LARGE SCALE GENOMIC DNA]</scope>
    <source>
        <strain evidence="2">MUT 4182</strain>
    </source>
</reference>
<organism evidence="1 2">
    <name type="scientific">Tulasnella calospora MUT 4182</name>
    <dbReference type="NCBI Taxonomy" id="1051891"/>
    <lineage>
        <taxon>Eukaryota</taxon>
        <taxon>Fungi</taxon>
        <taxon>Dikarya</taxon>
        <taxon>Basidiomycota</taxon>
        <taxon>Agaricomycotina</taxon>
        <taxon>Agaricomycetes</taxon>
        <taxon>Cantharellales</taxon>
        <taxon>Tulasnellaceae</taxon>
        <taxon>Tulasnella</taxon>
    </lineage>
</organism>
<dbReference type="Proteomes" id="UP000054248">
    <property type="component" value="Unassembled WGS sequence"/>
</dbReference>
<evidence type="ECO:0000313" key="2">
    <source>
        <dbReference type="Proteomes" id="UP000054248"/>
    </source>
</evidence>
<proteinExistence type="predicted"/>
<reference evidence="1 2" key="1">
    <citation type="submission" date="2014-04" db="EMBL/GenBank/DDBJ databases">
        <authorList>
            <consortium name="DOE Joint Genome Institute"/>
            <person name="Kuo A."/>
            <person name="Girlanda M."/>
            <person name="Perotto S."/>
            <person name="Kohler A."/>
            <person name="Nagy L.G."/>
            <person name="Floudas D."/>
            <person name="Copeland A."/>
            <person name="Barry K.W."/>
            <person name="Cichocki N."/>
            <person name="Veneault-Fourrey C."/>
            <person name="LaButti K."/>
            <person name="Lindquist E.A."/>
            <person name="Lipzen A."/>
            <person name="Lundell T."/>
            <person name="Morin E."/>
            <person name="Murat C."/>
            <person name="Sun H."/>
            <person name="Tunlid A."/>
            <person name="Henrissat B."/>
            <person name="Grigoriev I.V."/>
            <person name="Hibbett D.S."/>
            <person name="Martin F."/>
            <person name="Nordberg H.P."/>
            <person name="Cantor M.N."/>
            <person name="Hua S.X."/>
        </authorList>
    </citation>
    <scope>NUCLEOTIDE SEQUENCE [LARGE SCALE GENOMIC DNA]</scope>
    <source>
        <strain evidence="1 2">MUT 4182</strain>
    </source>
</reference>
<evidence type="ECO:0008006" key="3">
    <source>
        <dbReference type="Google" id="ProtNLM"/>
    </source>
</evidence>